<sequence length="170" mass="19650">MLGLPRGEVFLVPWFAEWVKEFDMEKKRIVEVIGQYIVNVHHIGSTAVNGLSAKPIIDIAIEINHFLDGEQCVTALQGLGYSYRGINVLPERHYFSKGEPRTHQIHMYQTGNRYLLEQINFRDYLRSNELARSEYQQLKLNLANVNKNDKHKYAEGKTEFVKSILDKGSL</sequence>
<dbReference type="InterPro" id="IPR043519">
    <property type="entry name" value="NT_sf"/>
</dbReference>
<accession>A0A5C0WEI0</accession>
<dbReference type="GeneID" id="61767795"/>
<keyword evidence="2" id="KW-1185">Reference proteome</keyword>
<dbReference type="EMBL" id="CP043404">
    <property type="protein sequence ID" value="QEK62822.1"/>
    <property type="molecule type" value="Genomic_DNA"/>
</dbReference>
<dbReference type="PANTHER" id="PTHR34822:SF1">
    <property type="entry name" value="GRPB FAMILY PROTEIN"/>
    <property type="match status" value="1"/>
</dbReference>
<evidence type="ECO:0008006" key="3">
    <source>
        <dbReference type="Google" id="ProtNLM"/>
    </source>
</evidence>
<dbReference type="AlphaFoldDB" id="A0A5C0WEI0"/>
<dbReference type="InterPro" id="IPR007344">
    <property type="entry name" value="GrpB/CoaE"/>
</dbReference>
<evidence type="ECO:0000313" key="2">
    <source>
        <dbReference type="Proteomes" id="UP000325032"/>
    </source>
</evidence>
<dbReference type="Gene3D" id="3.30.460.10">
    <property type="entry name" value="Beta Polymerase, domain 2"/>
    <property type="match status" value="1"/>
</dbReference>
<reference evidence="1 2" key="1">
    <citation type="journal article" date="2018" name="Plant Biotechnol. Rep.">
        <title>Diversity and antifungal activity of endophytic bacteria associated with Panax ginseng seedlings.</title>
        <authorList>
            <person name="Park J.M."/>
            <person name="Hong C.E."/>
            <person name="Jo S.H."/>
        </authorList>
    </citation>
    <scope>NUCLEOTIDE SEQUENCE [LARGE SCALE GENOMIC DNA]</scope>
    <source>
        <strain evidence="1 2">PgKB20</strain>
    </source>
</reference>
<dbReference type="PANTHER" id="PTHR34822">
    <property type="entry name" value="GRPB DOMAIN PROTEIN (AFU_ORTHOLOGUE AFUA_1G01530)"/>
    <property type="match status" value="1"/>
</dbReference>
<protein>
    <recommendedName>
        <fullName evidence="3">Dephospho-CoA kinase</fullName>
    </recommendedName>
</protein>
<dbReference type="Proteomes" id="UP000325032">
    <property type="component" value="Chromosome"/>
</dbReference>
<dbReference type="SUPFAM" id="SSF81301">
    <property type="entry name" value="Nucleotidyltransferase"/>
    <property type="match status" value="1"/>
</dbReference>
<organism evidence="1 2">
    <name type="scientific">Bacillus safensis</name>
    <dbReference type="NCBI Taxonomy" id="561879"/>
    <lineage>
        <taxon>Bacteria</taxon>
        <taxon>Bacillati</taxon>
        <taxon>Bacillota</taxon>
        <taxon>Bacilli</taxon>
        <taxon>Bacillales</taxon>
        <taxon>Bacillaceae</taxon>
        <taxon>Bacillus</taxon>
    </lineage>
</organism>
<proteinExistence type="predicted"/>
<gene>
    <name evidence="1" type="ORF">FX981_01014</name>
</gene>
<dbReference type="KEGG" id="bsaf:BSL056_02640"/>
<dbReference type="Pfam" id="PF04229">
    <property type="entry name" value="GrpB"/>
    <property type="match status" value="1"/>
</dbReference>
<evidence type="ECO:0000313" key="1">
    <source>
        <dbReference type="EMBL" id="QEK62822.1"/>
    </source>
</evidence>
<name>A0A5C0WEI0_BACIA</name>
<dbReference type="RefSeq" id="WP_008346767.1">
    <property type="nucleotide sequence ID" value="NZ_CP018197.1"/>
</dbReference>